<dbReference type="STRING" id="200361.A0A453A7K9"/>
<dbReference type="PANTHER" id="PTHR47955:SF19">
    <property type="entry name" value="CYTOCHROME P450 71A9-LIKE ISOFORM X1"/>
    <property type="match status" value="1"/>
</dbReference>
<keyword evidence="6 12" id="KW-1133">Transmembrane helix</keyword>
<sequence length="509" mass="57198">GSSSSQLHDMEVTISSISFVSLALVLLLWFFHPKPNKHLRPPGPWTLPIIGSLHHVFGVLPHRIMAELSRRHGPLMFLRLGEVPTVVVSSAEMAEVVMKSKDLMFASRPRGVTLDVIGYGSGIGIIFAPYSDRWHQARKVCTMELLSAKQVKRMEGIRSEEVSNLLSSITTSIGTTINLTEKLSALMNDVIARAVFGGKCAQQGEYLRELEKVTALVGGFSLVDLFPSSRLVRLLSSGERRMRRSYGRIQCIISNIIEQRKEMRAAVSSNDEEDLLDVLLRLHKEDSLPYPLTLEAIGVIIFDLFAGGTKTSGITLEWAMSELLKNPENMRKVQLEVRQVVGGQQSVINNNDLHDLHYMRMVIKEVLRLHPPAPLLPRRAREDCEIMGYKIPEGTNVQVNIFVICQDCRYWDAPEAFKPERFKESNIDHKGTHFEFTPFGAGRRQCPGMLFGTSTVEIALANLLHHFDWVFPDGPNPGSLDMSEKFGINVRRKFDLELRATPYVLSKVA</sequence>
<feature type="binding site" description="axial binding residue" evidence="10">
    <location>
        <position position="446"/>
    </location>
    <ligand>
        <name>heme</name>
        <dbReference type="ChEBI" id="CHEBI:30413"/>
    </ligand>
    <ligandPart>
        <name>Fe</name>
        <dbReference type="ChEBI" id="CHEBI:18248"/>
    </ligandPart>
</feature>
<dbReference type="CDD" id="cd11072">
    <property type="entry name" value="CYP71-like"/>
    <property type="match status" value="1"/>
</dbReference>
<reference evidence="13" key="5">
    <citation type="journal article" date="2021" name="G3 (Bethesda)">
        <title>Aegilops tauschii genome assembly Aet v5.0 features greater sequence contiguity and improved annotation.</title>
        <authorList>
            <person name="Wang L."/>
            <person name="Zhu T."/>
            <person name="Rodriguez J.C."/>
            <person name="Deal K.R."/>
            <person name="Dubcovsky J."/>
            <person name="McGuire P.E."/>
            <person name="Lux T."/>
            <person name="Spannagl M."/>
            <person name="Mayer K.F.X."/>
            <person name="Baldrich P."/>
            <person name="Meyers B.C."/>
            <person name="Huo N."/>
            <person name="Gu Y.Q."/>
            <person name="Zhou H."/>
            <person name="Devos K.M."/>
            <person name="Bennetzen J.L."/>
            <person name="Unver T."/>
            <person name="Budak H."/>
            <person name="Gulick P.J."/>
            <person name="Galiba G."/>
            <person name="Kalapos B."/>
            <person name="Nelson D.R."/>
            <person name="Li P."/>
            <person name="You F.M."/>
            <person name="Luo M.C."/>
            <person name="Dvorak J."/>
        </authorList>
    </citation>
    <scope>NUCLEOTIDE SEQUENCE [LARGE SCALE GENOMIC DNA]</scope>
    <source>
        <strain evidence="13">cv. AL8/78</strain>
    </source>
</reference>
<dbReference type="PROSITE" id="PS00086">
    <property type="entry name" value="CYTOCHROME_P450"/>
    <property type="match status" value="1"/>
</dbReference>
<evidence type="ECO:0000256" key="2">
    <source>
        <dbReference type="ARBA" id="ARBA00010617"/>
    </source>
</evidence>
<evidence type="ECO:0000313" key="14">
    <source>
        <dbReference type="Proteomes" id="UP000015105"/>
    </source>
</evidence>
<dbReference type="InterPro" id="IPR036396">
    <property type="entry name" value="Cyt_P450_sf"/>
</dbReference>
<proteinExistence type="inferred from homology"/>
<dbReference type="PRINTS" id="PR00385">
    <property type="entry name" value="P450"/>
</dbReference>
<dbReference type="PRINTS" id="PR00463">
    <property type="entry name" value="EP450I"/>
</dbReference>
<dbReference type="InterPro" id="IPR002401">
    <property type="entry name" value="Cyt_P450_E_grp-I"/>
</dbReference>
<dbReference type="GO" id="GO:0004497">
    <property type="term" value="F:monooxygenase activity"/>
    <property type="evidence" value="ECO:0007669"/>
    <property type="project" value="UniProtKB-KW"/>
</dbReference>
<dbReference type="SUPFAM" id="SSF48264">
    <property type="entry name" value="Cytochrome P450"/>
    <property type="match status" value="1"/>
</dbReference>
<keyword evidence="3 10" id="KW-0349">Heme</keyword>
<dbReference type="AlphaFoldDB" id="A0A453A7K9"/>
<evidence type="ECO:0000256" key="6">
    <source>
        <dbReference type="ARBA" id="ARBA00022989"/>
    </source>
</evidence>
<reference evidence="13" key="3">
    <citation type="journal article" date="2017" name="Nature">
        <title>Genome sequence of the progenitor of the wheat D genome Aegilops tauschii.</title>
        <authorList>
            <person name="Luo M.C."/>
            <person name="Gu Y.Q."/>
            <person name="Puiu D."/>
            <person name="Wang H."/>
            <person name="Twardziok S.O."/>
            <person name="Deal K.R."/>
            <person name="Huo N."/>
            <person name="Zhu T."/>
            <person name="Wang L."/>
            <person name="Wang Y."/>
            <person name="McGuire P.E."/>
            <person name="Liu S."/>
            <person name="Long H."/>
            <person name="Ramasamy R.K."/>
            <person name="Rodriguez J.C."/>
            <person name="Van S.L."/>
            <person name="Yuan L."/>
            <person name="Wang Z."/>
            <person name="Xia Z."/>
            <person name="Xiao L."/>
            <person name="Anderson O.D."/>
            <person name="Ouyang S."/>
            <person name="Liang Y."/>
            <person name="Zimin A.V."/>
            <person name="Pertea G."/>
            <person name="Qi P."/>
            <person name="Bennetzen J.L."/>
            <person name="Dai X."/>
            <person name="Dawson M.W."/>
            <person name="Muller H.G."/>
            <person name="Kugler K."/>
            <person name="Rivarola-Duarte L."/>
            <person name="Spannagl M."/>
            <person name="Mayer K.F.X."/>
            <person name="Lu F.H."/>
            <person name="Bevan M.W."/>
            <person name="Leroy P."/>
            <person name="Li P."/>
            <person name="You F.M."/>
            <person name="Sun Q."/>
            <person name="Liu Z."/>
            <person name="Lyons E."/>
            <person name="Wicker T."/>
            <person name="Salzberg S.L."/>
            <person name="Devos K.M."/>
            <person name="Dvorak J."/>
        </authorList>
    </citation>
    <scope>NUCLEOTIDE SEQUENCE [LARGE SCALE GENOMIC DNA]</scope>
    <source>
        <strain evidence="13">cv. AL8/78</strain>
    </source>
</reference>
<keyword evidence="7 11" id="KW-0560">Oxidoreductase</keyword>
<reference evidence="13" key="4">
    <citation type="submission" date="2019-03" db="UniProtKB">
        <authorList>
            <consortium name="EnsemblPlants"/>
        </authorList>
    </citation>
    <scope>IDENTIFICATION</scope>
</reference>
<evidence type="ECO:0000256" key="12">
    <source>
        <dbReference type="SAM" id="Phobius"/>
    </source>
</evidence>
<keyword evidence="5 10" id="KW-0479">Metal-binding</keyword>
<dbReference type="FunFam" id="1.10.630.10:FF:000064">
    <property type="entry name" value="Cytochrome P450 monooxygenase"/>
    <property type="match status" value="1"/>
</dbReference>
<evidence type="ECO:0008006" key="15">
    <source>
        <dbReference type="Google" id="ProtNLM"/>
    </source>
</evidence>
<dbReference type="InterPro" id="IPR017972">
    <property type="entry name" value="Cyt_P450_CS"/>
</dbReference>
<reference evidence="14" key="2">
    <citation type="journal article" date="2017" name="Nat. Plants">
        <title>The Aegilops tauschii genome reveals multiple impacts of transposons.</title>
        <authorList>
            <person name="Zhao G."/>
            <person name="Zou C."/>
            <person name="Li K."/>
            <person name="Wang K."/>
            <person name="Li T."/>
            <person name="Gao L."/>
            <person name="Zhang X."/>
            <person name="Wang H."/>
            <person name="Yang Z."/>
            <person name="Liu X."/>
            <person name="Jiang W."/>
            <person name="Mao L."/>
            <person name="Kong X."/>
            <person name="Jiao Y."/>
            <person name="Jia J."/>
        </authorList>
    </citation>
    <scope>NUCLEOTIDE SEQUENCE [LARGE SCALE GENOMIC DNA]</scope>
    <source>
        <strain evidence="14">cv. AL8/78</strain>
    </source>
</reference>
<comment type="cofactor">
    <cofactor evidence="1 10">
        <name>heme</name>
        <dbReference type="ChEBI" id="CHEBI:30413"/>
    </cofactor>
</comment>
<keyword evidence="14" id="KW-1185">Reference proteome</keyword>
<name>A0A453A7K9_AEGTS</name>
<dbReference type="Gramene" id="AET2Gv20014300.1">
    <property type="protein sequence ID" value="AET2Gv20014300.1"/>
    <property type="gene ID" value="AET2Gv20014300"/>
</dbReference>
<feature type="transmembrane region" description="Helical" evidence="12">
    <location>
        <begin position="12"/>
        <end position="31"/>
    </location>
</feature>
<evidence type="ECO:0000256" key="11">
    <source>
        <dbReference type="RuleBase" id="RU000461"/>
    </source>
</evidence>
<evidence type="ECO:0000313" key="13">
    <source>
        <dbReference type="EnsemblPlants" id="AET2Gv20014300.1"/>
    </source>
</evidence>
<protein>
    <recommendedName>
        <fullName evidence="15">Cytochrome P450</fullName>
    </recommendedName>
</protein>
<comment type="similarity">
    <text evidence="2 11">Belongs to the cytochrome P450 family.</text>
</comment>
<dbReference type="Proteomes" id="UP000015105">
    <property type="component" value="Chromosome 2D"/>
</dbReference>
<evidence type="ECO:0000256" key="7">
    <source>
        <dbReference type="ARBA" id="ARBA00023002"/>
    </source>
</evidence>
<dbReference type="EnsemblPlants" id="AET2Gv20014300.1">
    <property type="protein sequence ID" value="AET2Gv20014300.1"/>
    <property type="gene ID" value="AET2Gv20014300"/>
</dbReference>
<keyword evidence="12" id="KW-0472">Membrane</keyword>
<evidence type="ECO:0000256" key="9">
    <source>
        <dbReference type="ARBA" id="ARBA00023033"/>
    </source>
</evidence>
<dbReference type="GO" id="GO:0020037">
    <property type="term" value="F:heme binding"/>
    <property type="evidence" value="ECO:0007669"/>
    <property type="project" value="InterPro"/>
</dbReference>
<dbReference type="GO" id="GO:0005506">
    <property type="term" value="F:iron ion binding"/>
    <property type="evidence" value="ECO:0007669"/>
    <property type="project" value="InterPro"/>
</dbReference>
<evidence type="ECO:0000256" key="5">
    <source>
        <dbReference type="ARBA" id="ARBA00022723"/>
    </source>
</evidence>
<evidence type="ECO:0000256" key="1">
    <source>
        <dbReference type="ARBA" id="ARBA00001971"/>
    </source>
</evidence>
<evidence type="ECO:0000256" key="10">
    <source>
        <dbReference type="PIRSR" id="PIRSR602401-1"/>
    </source>
</evidence>
<dbReference type="GO" id="GO:0016705">
    <property type="term" value="F:oxidoreductase activity, acting on paired donors, with incorporation or reduction of molecular oxygen"/>
    <property type="evidence" value="ECO:0007669"/>
    <property type="project" value="InterPro"/>
</dbReference>
<dbReference type="InterPro" id="IPR001128">
    <property type="entry name" value="Cyt_P450"/>
</dbReference>
<evidence type="ECO:0000256" key="3">
    <source>
        <dbReference type="ARBA" id="ARBA00022617"/>
    </source>
</evidence>
<dbReference type="PANTHER" id="PTHR47955">
    <property type="entry name" value="CYTOCHROME P450 FAMILY 71 PROTEIN"/>
    <property type="match status" value="1"/>
</dbReference>
<accession>A0A453A7K9</accession>
<keyword evidence="9 11" id="KW-0503">Monooxygenase</keyword>
<dbReference type="Pfam" id="PF00067">
    <property type="entry name" value="p450"/>
    <property type="match status" value="1"/>
</dbReference>
<keyword evidence="4 12" id="KW-0812">Transmembrane</keyword>
<evidence type="ECO:0000256" key="8">
    <source>
        <dbReference type="ARBA" id="ARBA00023004"/>
    </source>
</evidence>
<evidence type="ECO:0000256" key="4">
    <source>
        <dbReference type="ARBA" id="ARBA00022692"/>
    </source>
</evidence>
<dbReference type="Gene3D" id="1.10.630.10">
    <property type="entry name" value="Cytochrome P450"/>
    <property type="match status" value="1"/>
</dbReference>
<organism evidence="13 14">
    <name type="scientific">Aegilops tauschii subsp. strangulata</name>
    <name type="common">Goatgrass</name>
    <dbReference type="NCBI Taxonomy" id="200361"/>
    <lineage>
        <taxon>Eukaryota</taxon>
        <taxon>Viridiplantae</taxon>
        <taxon>Streptophyta</taxon>
        <taxon>Embryophyta</taxon>
        <taxon>Tracheophyta</taxon>
        <taxon>Spermatophyta</taxon>
        <taxon>Magnoliopsida</taxon>
        <taxon>Liliopsida</taxon>
        <taxon>Poales</taxon>
        <taxon>Poaceae</taxon>
        <taxon>BOP clade</taxon>
        <taxon>Pooideae</taxon>
        <taxon>Triticodae</taxon>
        <taxon>Triticeae</taxon>
        <taxon>Triticinae</taxon>
        <taxon>Aegilops</taxon>
    </lineage>
</organism>
<reference evidence="14" key="1">
    <citation type="journal article" date="2014" name="Science">
        <title>Ancient hybridizations among the ancestral genomes of bread wheat.</title>
        <authorList>
            <consortium name="International Wheat Genome Sequencing Consortium,"/>
            <person name="Marcussen T."/>
            <person name="Sandve S.R."/>
            <person name="Heier L."/>
            <person name="Spannagl M."/>
            <person name="Pfeifer M."/>
            <person name="Jakobsen K.S."/>
            <person name="Wulff B.B."/>
            <person name="Steuernagel B."/>
            <person name="Mayer K.F."/>
            <person name="Olsen O.A."/>
        </authorList>
    </citation>
    <scope>NUCLEOTIDE SEQUENCE [LARGE SCALE GENOMIC DNA]</scope>
    <source>
        <strain evidence="14">cv. AL8/78</strain>
    </source>
</reference>
<keyword evidence="8 10" id="KW-0408">Iron</keyword>